<evidence type="ECO:0000313" key="2">
    <source>
        <dbReference type="EMBL" id="PZX93703.1"/>
    </source>
</evidence>
<reference evidence="2 3" key="1">
    <citation type="submission" date="2018-06" db="EMBL/GenBank/DDBJ databases">
        <title>Flavobacterium sp IMCC34762, genome.</title>
        <authorList>
            <person name="Joung Y."/>
            <person name="Cho J."/>
            <person name="Song J."/>
        </authorList>
    </citation>
    <scope>NUCLEOTIDE SEQUENCE [LARGE SCALE GENOMIC DNA]</scope>
    <source>
        <strain evidence="2 3">IMCC34762</strain>
    </source>
</reference>
<dbReference type="Pfam" id="PF04717">
    <property type="entry name" value="Phage_base_V"/>
    <property type="match status" value="1"/>
</dbReference>
<gene>
    <name evidence="2" type="ORF">DOS84_09885</name>
</gene>
<sequence length="602" mass="66013">MSRFAEQVHLDISGFTPSVIYYDLKLEQKMADHHHFSFVWQYTNTAIIDPNAQAQAIRDYLGRDVIFTFKSLTGIQLMAKGVINSLESIDLHGSPAGLHVKGISHSIFLDDMNRSRTFMEQDLETIVKTVLAEGPGDFYNREAIVPTYEPNLAYMPQYNETNFGFLKRLAQRYGQWFYSDGMRMQFGQTKPSKVKLINGASLHHFKIQTLLVSHKESLGGYDYNSASNIKNASAKTTTGSGDGFASAVGYRQGAVAQPDLEVGAYTAQAPDSSTLEEMVKLQTNGKDANSIFYSGVSYLPLGIGQKFTIQNKTVEHNLLVIEATHNSEVYGNYSCSFKAIPADVTAPHYTDVHAYAKSETQPAKVTDNNDPEGLGRIQVSFYWAGGNIKSDWIRLIQPHAGAGKGFYFVPEVGEEVLIGFEGGNADRPYVMGTNYNGSESSGYNTSGNDQKVIHTRSGTKMIFNDAEGSVFIEDPSGNTWKMDGKGNISVNAPNDITFTAGKNLNINVGENMTTNIALNKSDTIGMNNTESIGAMKMTSVTGDFLANVEGSFFELIKGNRESESKERKETAKLVILDSTEAAINIKSAKNVNSHSGEKSKNA</sequence>
<dbReference type="Gene3D" id="2.30.110.50">
    <property type="match status" value="1"/>
</dbReference>
<dbReference type="SUPFAM" id="SSF69349">
    <property type="entry name" value="Phage fibre proteins"/>
    <property type="match status" value="1"/>
</dbReference>
<organism evidence="2 3">
    <name type="scientific">Flavobacterium aquariorum</name>
    <dbReference type="NCBI Taxonomy" id="2217670"/>
    <lineage>
        <taxon>Bacteria</taxon>
        <taxon>Pseudomonadati</taxon>
        <taxon>Bacteroidota</taxon>
        <taxon>Flavobacteriia</taxon>
        <taxon>Flavobacteriales</taxon>
        <taxon>Flavobacteriaceae</taxon>
        <taxon>Flavobacterium</taxon>
    </lineage>
</organism>
<proteinExistence type="predicted"/>
<dbReference type="EMBL" id="QKXH01000005">
    <property type="protein sequence ID" value="PZX93703.1"/>
    <property type="molecule type" value="Genomic_DNA"/>
</dbReference>
<dbReference type="AlphaFoldDB" id="A0A2W7TT23"/>
<dbReference type="Gene3D" id="4.10.220.110">
    <property type="match status" value="1"/>
</dbReference>
<protein>
    <submittedName>
        <fullName evidence="2">Type IV secretion protein Rhs</fullName>
    </submittedName>
</protein>
<name>A0A2W7TT23_9FLAO</name>
<dbReference type="Gene3D" id="2.40.50.230">
    <property type="entry name" value="Gp5 N-terminal domain"/>
    <property type="match status" value="1"/>
</dbReference>
<evidence type="ECO:0000313" key="3">
    <source>
        <dbReference type="Proteomes" id="UP000249177"/>
    </source>
</evidence>
<dbReference type="Proteomes" id="UP000249177">
    <property type="component" value="Unassembled WGS sequence"/>
</dbReference>
<evidence type="ECO:0000259" key="1">
    <source>
        <dbReference type="Pfam" id="PF04717"/>
    </source>
</evidence>
<dbReference type="RefSeq" id="WP_111409949.1">
    <property type="nucleotide sequence ID" value="NZ_QKXH01000005.1"/>
</dbReference>
<dbReference type="OrthoDB" id="727155at2"/>
<dbReference type="Gene3D" id="3.55.50.10">
    <property type="entry name" value="Baseplate protein-like domains"/>
    <property type="match status" value="1"/>
</dbReference>
<comment type="caution">
    <text evidence="2">The sequence shown here is derived from an EMBL/GenBank/DDBJ whole genome shotgun (WGS) entry which is preliminary data.</text>
</comment>
<keyword evidence="3" id="KW-1185">Reference proteome</keyword>
<dbReference type="SUPFAM" id="SSF69255">
    <property type="entry name" value="gp5 N-terminal domain-like"/>
    <property type="match status" value="1"/>
</dbReference>
<feature type="domain" description="Gp5/Type VI secretion system Vgr protein OB-fold" evidence="1">
    <location>
        <begin position="361"/>
        <end position="435"/>
    </location>
</feature>
<accession>A0A2W7TT23</accession>
<dbReference type="InterPro" id="IPR006531">
    <property type="entry name" value="Gp5/Vgr_OB"/>
</dbReference>
<dbReference type="Pfam" id="PF05954">
    <property type="entry name" value="Phage_GPD"/>
    <property type="match status" value="1"/>
</dbReference>
<dbReference type="InterPro" id="IPR037026">
    <property type="entry name" value="Vgr_OB-fold_dom_sf"/>
</dbReference>
<dbReference type="SUPFAM" id="SSF69279">
    <property type="entry name" value="Phage tail proteins"/>
    <property type="match status" value="1"/>
</dbReference>